<dbReference type="AlphaFoldDB" id="X1W391"/>
<gene>
    <name evidence="1" type="ORF">S12H4_56343</name>
</gene>
<proteinExistence type="predicted"/>
<feature type="non-terminal residue" evidence="1">
    <location>
        <position position="1"/>
    </location>
</feature>
<reference evidence="1" key="1">
    <citation type="journal article" date="2014" name="Front. Microbiol.">
        <title>High frequency of phylogenetically diverse reductive dehalogenase-homologous genes in deep subseafloor sedimentary metagenomes.</title>
        <authorList>
            <person name="Kawai M."/>
            <person name="Futagami T."/>
            <person name="Toyoda A."/>
            <person name="Takaki Y."/>
            <person name="Nishi S."/>
            <person name="Hori S."/>
            <person name="Arai W."/>
            <person name="Tsubouchi T."/>
            <person name="Morono Y."/>
            <person name="Uchiyama I."/>
            <person name="Ito T."/>
            <person name="Fujiyama A."/>
            <person name="Inagaki F."/>
            <person name="Takami H."/>
        </authorList>
    </citation>
    <scope>NUCLEOTIDE SEQUENCE</scope>
    <source>
        <strain evidence="1">Expedition CK06-06</strain>
    </source>
</reference>
<dbReference type="EMBL" id="BARW01036271">
    <property type="protein sequence ID" value="GAJ25045.1"/>
    <property type="molecule type" value="Genomic_DNA"/>
</dbReference>
<protein>
    <submittedName>
        <fullName evidence="1">Uncharacterized protein</fullName>
    </submittedName>
</protein>
<sequence length="30" mass="3390">LATIVSEAVTFSDWVRLAWDSLRSPLCCSY</sequence>
<evidence type="ECO:0000313" key="1">
    <source>
        <dbReference type="EMBL" id="GAJ25045.1"/>
    </source>
</evidence>
<comment type="caution">
    <text evidence="1">The sequence shown here is derived from an EMBL/GenBank/DDBJ whole genome shotgun (WGS) entry which is preliminary data.</text>
</comment>
<name>X1W391_9ZZZZ</name>
<accession>X1W391</accession>
<organism evidence="1">
    <name type="scientific">marine sediment metagenome</name>
    <dbReference type="NCBI Taxonomy" id="412755"/>
    <lineage>
        <taxon>unclassified sequences</taxon>
        <taxon>metagenomes</taxon>
        <taxon>ecological metagenomes</taxon>
    </lineage>
</organism>